<name>A0A383D3S3_9ZZZZ</name>
<protein>
    <submittedName>
        <fullName evidence="1">Uncharacterized protein</fullName>
    </submittedName>
</protein>
<gene>
    <name evidence="1" type="ORF">METZ01_LOCUS491814</name>
</gene>
<reference evidence="1" key="1">
    <citation type="submission" date="2018-05" db="EMBL/GenBank/DDBJ databases">
        <authorList>
            <person name="Lanie J.A."/>
            <person name="Ng W.-L."/>
            <person name="Kazmierczak K.M."/>
            <person name="Andrzejewski T.M."/>
            <person name="Davidsen T.M."/>
            <person name="Wayne K.J."/>
            <person name="Tettelin H."/>
            <person name="Glass J.I."/>
            <person name="Rusch D."/>
            <person name="Podicherti R."/>
            <person name="Tsui H.-C.T."/>
            <person name="Winkler M.E."/>
        </authorList>
    </citation>
    <scope>NUCLEOTIDE SEQUENCE</scope>
</reference>
<dbReference type="AlphaFoldDB" id="A0A383D3S3"/>
<sequence>MPTSSPLLKIENLSTSFHTNNTIVQAVRG</sequence>
<dbReference type="EMBL" id="UINC01213954">
    <property type="protein sequence ID" value="SVE38960.1"/>
    <property type="molecule type" value="Genomic_DNA"/>
</dbReference>
<evidence type="ECO:0000313" key="1">
    <source>
        <dbReference type="EMBL" id="SVE38960.1"/>
    </source>
</evidence>
<proteinExistence type="predicted"/>
<accession>A0A383D3S3</accession>
<organism evidence="1">
    <name type="scientific">marine metagenome</name>
    <dbReference type="NCBI Taxonomy" id="408172"/>
    <lineage>
        <taxon>unclassified sequences</taxon>
        <taxon>metagenomes</taxon>
        <taxon>ecological metagenomes</taxon>
    </lineage>
</organism>
<feature type="non-terminal residue" evidence="1">
    <location>
        <position position="29"/>
    </location>
</feature>